<protein>
    <recommendedName>
        <fullName evidence="4">Membrane protein 6-pyruvoyl-tetrahydropterin synthase-related domain-containing protein</fullName>
    </recommendedName>
</protein>
<feature type="transmembrane region" description="Helical" evidence="1">
    <location>
        <begin position="311"/>
        <end position="331"/>
    </location>
</feature>
<dbReference type="RefSeq" id="WP_057736219.1">
    <property type="nucleotide sequence ID" value="NZ_AZEG01000005.1"/>
</dbReference>
<keyword evidence="3" id="KW-1185">Reference proteome</keyword>
<feature type="transmembrane region" description="Helical" evidence="1">
    <location>
        <begin position="516"/>
        <end position="537"/>
    </location>
</feature>
<dbReference type="EMBL" id="AZEG01000005">
    <property type="protein sequence ID" value="KRL38261.1"/>
    <property type="molecule type" value="Genomic_DNA"/>
</dbReference>
<dbReference type="PATRIC" id="fig|1423812.3.peg.1992"/>
<keyword evidence="1" id="KW-0472">Membrane</keyword>
<dbReference type="Proteomes" id="UP000051155">
    <property type="component" value="Unassembled WGS sequence"/>
</dbReference>
<feature type="transmembrane region" description="Helical" evidence="1">
    <location>
        <begin position="343"/>
        <end position="365"/>
    </location>
</feature>
<keyword evidence="1" id="KW-0812">Transmembrane</keyword>
<dbReference type="OrthoDB" id="2257846at2"/>
<feature type="transmembrane region" description="Helical" evidence="1">
    <location>
        <begin position="228"/>
        <end position="249"/>
    </location>
</feature>
<feature type="transmembrane region" description="Helical" evidence="1">
    <location>
        <begin position="103"/>
        <end position="122"/>
    </location>
</feature>
<evidence type="ECO:0008006" key="4">
    <source>
        <dbReference type="Google" id="ProtNLM"/>
    </source>
</evidence>
<feature type="transmembrane region" description="Helical" evidence="1">
    <location>
        <begin position="285"/>
        <end position="304"/>
    </location>
</feature>
<feature type="transmembrane region" description="Helical" evidence="1">
    <location>
        <begin position="377"/>
        <end position="395"/>
    </location>
</feature>
<feature type="transmembrane region" description="Helical" evidence="1">
    <location>
        <begin position="182"/>
        <end position="208"/>
    </location>
</feature>
<accession>A0A0R1Q7D9</accession>
<organism evidence="2 3">
    <name type="scientific">Liquorilactobacillus uvarum DSM 19971</name>
    <dbReference type="NCBI Taxonomy" id="1423812"/>
    <lineage>
        <taxon>Bacteria</taxon>
        <taxon>Bacillati</taxon>
        <taxon>Bacillota</taxon>
        <taxon>Bacilli</taxon>
        <taxon>Lactobacillales</taxon>
        <taxon>Lactobacillaceae</taxon>
        <taxon>Liquorilactobacillus</taxon>
    </lineage>
</organism>
<dbReference type="AlphaFoldDB" id="A0A0R1Q7D9"/>
<feature type="transmembrane region" description="Helical" evidence="1">
    <location>
        <begin position="158"/>
        <end position="176"/>
    </location>
</feature>
<dbReference type="STRING" id="1423812.FD20_GL001874"/>
<evidence type="ECO:0000256" key="1">
    <source>
        <dbReference type="SAM" id="Phobius"/>
    </source>
</evidence>
<feature type="transmembrane region" description="Helical" evidence="1">
    <location>
        <begin position="12"/>
        <end position="31"/>
    </location>
</feature>
<comment type="caution">
    <text evidence="2">The sequence shown here is derived from an EMBL/GenBank/DDBJ whole genome shotgun (WGS) entry which is preliminary data.</text>
</comment>
<reference evidence="2 3" key="1">
    <citation type="journal article" date="2015" name="Genome Announc.">
        <title>Expanding the biotechnology potential of lactobacilli through comparative genomics of 213 strains and associated genera.</title>
        <authorList>
            <person name="Sun Z."/>
            <person name="Harris H.M."/>
            <person name="McCann A."/>
            <person name="Guo C."/>
            <person name="Argimon S."/>
            <person name="Zhang W."/>
            <person name="Yang X."/>
            <person name="Jeffery I.B."/>
            <person name="Cooney J.C."/>
            <person name="Kagawa T.F."/>
            <person name="Liu W."/>
            <person name="Song Y."/>
            <person name="Salvetti E."/>
            <person name="Wrobel A."/>
            <person name="Rasinkangas P."/>
            <person name="Parkhill J."/>
            <person name="Rea M.C."/>
            <person name="O'Sullivan O."/>
            <person name="Ritari J."/>
            <person name="Douillard F.P."/>
            <person name="Paul Ross R."/>
            <person name="Yang R."/>
            <person name="Briner A.E."/>
            <person name="Felis G.E."/>
            <person name="de Vos W.M."/>
            <person name="Barrangou R."/>
            <person name="Klaenhammer T.R."/>
            <person name="Caufield P.W."/>
            <person name="Cui Y."/>
            <person name="Zhang H."/>
            <person name="O'Toole P.W."/>
        </authorList>
    </citation>
    <scope>NUCLEOTIDE SEQUENCE [LARGE SCALE GENOMIC DNA]</scope>
    <source>
        <strain evidence="2 3">DSM 19971</strain>
    </source>
</reference>
<sequence>MINKNFRKELQRLIPFSFIAIVSIVSTVPAFTGGKFKLNYDGQFHLARFEDVYMALLHFRLPPLVNLIGLSQHGLAVNGMYPWLTGLIFIIPKFFIHNYMYALGTGFFILNFLTMFCVYWLTRYVTRNIWIQVLGISLYQFNAYHLTLMYSRIALGEAIAYMLLPVVLLGCLKIWNKDPNGWLYLGLGMGAIANTHVLSLIMAAGLIFSVETVRIFQRKLDRTEFLAYLKAGGLSVLSGFYSLVNIYWLSSRNLLNNPSGPWVTIKPNVLLQALLNNSIVEDANSFNIGFLPVLVLIIFTGLLFTSREGSWRIWTVAAFISFISTFSWFPWQLVANQITFVSIQFLGRFLSFTALFLTMAVVCYFEEQKIKTKDISFAITFLVMITGICAVHSYHGEKTNDGFKVWVNAEQLKSSTYSSFLGNDYAPLNNKKERLSALVQSAGIKMEVKKQSYNKLQLRLTVSKNGNYSLPIARYTGVRYRAVLNGKKILSLGKKNIKLKLLKGTNDFSLSSEAPASSYITMAISLLATFGGVLMLLRRFFRPKIEKKISDNNE</sequence>
<gene>
    <name evidence="2" type="ORF">FD20_GL001874</name>
</gene>
<evidence type="ECO:0000313" key="2">
    <source>
        <dbReference type="EMBL" id="KRL38261.1"/>
    </source>
</evidence>
<keyword evidence="1" id="KW-1133">Transmembrane helix</keyword>
<proteinExistence type="predicted"/>
<name>A0A0R1Q7D9_9LACO</name>
<evidence type="ECO:0000313" key="3">
    <source>
        <dbReference type="Proteomes" id="UP000051155"/>
    </source>
</evidence>
<feature type="transmembrane region" description="Helical" evidence="1">
    <location>
        <begin position="80"/>
        <end position="96"/>
    </location>
</feature>